<dbReference type="PANTHER" id="PTHR14363">
    <property type="entry name" value="HEPARANASE-RELATED"/>
    <property type="match status" value="1"/>
</dbReference>
<protein>
    <recommendedName>
        <fullName evidence="5">Heparanase-like protein 3</fullName>
    </recommendedName>
</protein>
<sequence length="361" mass="39117">MASWQQRPPPACSPLPDPGDYKGTGLGPLATAATLLRSALWRHCLPRVVMAAAGTQLGRLLVGGLWLLAALLQRGAAAAVAAVDGRRAIAATGENFVCATLDWWPPDKCDYGTCPWGRAGLLNLDLSNKVLLNAVRAFSPPLMLRLGGSLQDKVVYGTADLGRPCAPFAKNASEMHGFTQGCLTLRRWDELNAFFQKSGTRPNLLDVITHHIYNLGPGRDTHLIDKILNPSVLDGMRSTFSSLQGLLKSAGTSTVAWVGEAGGAYNSGRHLVTDAFVFSFWFLDQLGMSAKYDTKSYCRQSLIGGNYGLLNTTTFQPNPDYYSALLWHRLMGTKVLATTFSGTNKIRAYAHCARDSESLYC</sequence>
<name>A0A804Q085_MAIZE</name>
<dbReference type="Proteomes" id="UP000007305">
    <property type="component" value="Chromosome 6"/>
</dbReference>
<dbReference type="GO" id="GO:0016798">
    <property type="term" value="F:hydrolase activity, acting on glycosyl bonds"/>
    <property type="evidence" value="ECO:0007669"/>
    <property type="project" value="InterPro"/>
</dbReference>
<accession>A0A804Q085</accession>
<reference evidence="3" key="1">
    <citation type="journal article" date="2009" name="Science">
        <title>The B73 maize genome: complexity, diversity, and dynamics.</title>
        <authorList>
            <person name="Schnable P.S."/>
            <person name="Ware D."/>
            <person name="Fulton R.S."/>
            <person name="Stein J.C."/>
            <person name="Wei F."/>
            <person name="Pasternak S."/>
            <person name="Liang C."/>
            <person name="Zhang J."/>
            <person name="Fulton L."/>
            <person name="Graves T.A."/>
            <person name="Minx P."/>
            <person name="Reily A.D."/>
            <person name="Courtney L."/>
            <person name="Kruchowski S.S."/>
            <person name="Tomlinson C."/>
            <person name="Strong C."/>
            <person name="Delehaunty K."/>
            <person name="Fronick C."/>
            <person name="Courtney B."/>
            <person name="Rock S.M."/>
            <person name="Belter E."/>
            <person name="Du F."/>
            <person name="Kim K."/>
            <person name="Abbott R.M."/>
            <person name="Cotton M."/>
            <person name="Levy A."/>
            <person name="Marchetto P."/>
            <person name="Ochoa K."/>
            <person name="Jackson S.M."/>
            <person name="Gillam B."/>
            <person name="Chen W."/>
            <person name="Yan L."/>
            <person name="Higginbotham J."/>
            <person name="Cardenas M."/>
            <person name="Waligorski J."/>
            <person name="Applebaum E."/>
            <person name="Phelps L."/>
            <person name="Falcone J."/>
            <person name="Kanchi K."/>
            <person name="Thane T."/>
            <person name="Scimone A."/>
            <person name="Thane N."/>
            <person name="Henke J."/>
            <person name="Wang T."/>
            <person name="Ruppert J."/>
            <person name="Shah N."/>
            <person name="Rotter K."/>
            <person name="Hodges J."/>
            <person name="Ingenthron E."/>
            <person name="Cordes M."/>
            <person name="Kohlberg S."/>
            <person name="Sgro J."/>
            <person name="Delgado B."/>
            <person name="Mead K."/>
            <person name="Chinwalla A."/>
            <person name="Leonard S."/>
            <person name="Crouse K."/>
            <person name="Collura K."/>
            <person name="Kudrna D."/>
            <person name="Currie J."/>
            <person name="He R."/>
            <person name="Angelova A."/>
            <person name="Rajasekar S."/>
            <person name="Mueller T."/>
            <person name="Lomeli R."/>
            <person name="Scara G."/>
            <person name="Ko A."/>
            <person name="Delaney K."/>
            <person name="Wissotski M."/>
            <person name="Lopez G."/>
            <person name="Campos D."/>
            <person name="Braidotti M."/>
            <person name="Ashley E."/>
            <person name="Golser W."/>
            <person name="Kim H."/>
            <person name="Lee S."/>
            <person name="Lin J."/>
            <person name="Dujmic Z."/>
            <person name="Kim W."/>
            <person name="Talag J."/>
            <person name="Zuccolo A."/>
            <person name="Fan C."/>
            <person name="Sebastian A."/>
            <person name="Kramer M."/>
            <person name="Spiegel L."/>
            <person name="Nascimento L."/>
            <person name="Zutavern T."/>
            <person name="Miller B."/>
            <person name="Ambroise C."/>
            <person name="Muller S."/>
            <person name="Spooner W."/>
            <person name="Narechania A."/>
            <person name="Ren L."/>
            <person name="Wei S."/>
            <person name="Kumari S."/>
            <person name="Faga B."/>
            <person name="Levy M.J."/>
            <person name="McMahan L."/>
            <person name="Van Buren P."/>
            <person name="Vaughn M.W."/>
            <person name="Ying K."/>
            <person name="Yeh C.-T."/>
            <person name="Emrich S.J."/>
            <person name="Jia Y."/>
            <person name="Kalyanaraman A."/>
            <person name="Hsia A.-P."/>
            <person name="Barbazuk W.B."/>
            <person name="Baucom R.S."/>
            <person name="Brutnell T.P."/>
            <person name="Carpita N.C."/>
            <person name="Chaparro C."/>
            <person name="Chia J.-M."/>
            <person name="Deragon J.-M."/>
            <person name="Estill J.C."/>
            <person name="Fu Y."/>
            <person name="Jeddeloh J.A."/>
            <person name="Han Y."/>
            <person name="Lee H."/>
            <person name="Li P."/>
            <person name="Lisch D.R."/>
            <person name="Liu S."/>
            <person name="Liu Z."/>
            <person name="Nagel D.H."/>
            <person name="McCann M.C."/>
            <person name="SanMiguel P."/>
            <person name="Myers A.M."/>
            <person name="Nettleton D."/>
            <person name="Nguyen J."/>
            <person name="Penning B.W."/>
            <person name="Ponnala L."/>
            <person name="Schneider K.L."/>
            <person name="Schwartz D.C."/>
            <person name="Sharma A."/>
            <person name="Soderlund C."/>
            <person name="Springer N.M."/>
            <person name="Sun Q."/>
            <person name="Wang H."/>
            <person name="Waterman M."/>
            <person name="Westerman R."/>
            <person name="Wolfgruber T.K."/>
            <person name="Yang L."/>
            <person name="Yu Y."/>
            <person name="Zhang L."/>
            <person name="Zhou S."/>
            <person name="Zhu Q."/>
            <person name="Bennetzen J.L."/>
            <person name="Dawe R.K."/>
            <person name="Jiang J."/>
            <person name="Jiang N."/>
            <person name="Presting G.G."/>
            <person name="Wessler S.R."/>
            <person name="Aluru S."/>
            <person name="Martienssen R.A."/>
            <person name="Clifton S.W."/>
            <person name="McCombie W.R."/>
            <person name="Wing R.A."/>
            <person name="Wilson R.K."/>
        </authorList>
    </citation>
    <scope>NUCLEOTIDE SEQUENCE [LARGE SCALE GENOMIC DNA]</scope>
    <source>
        <strain evidence="3">cv. B73</strain>
    </source>
</reference>
<dbReference type="InterPro" id="IPR017853">
    <property type="entry name" value="GH"/>
</dbReference>
<evidence type="ECO:0000313" key="3">
    <source>
        <dbReference type="Proteomes" id="UP000007305"/>
    </source>
</evidence>
<keyword evidence="4" id="KW-1267">Proteomics identification</keyword>
<evidence type="ECO:0000313" key="2">
    <source>
        <dbReference type="EnsemblPlants" id="Zm00001eb281850_P001"/>
    </source>
</evidence>
<dbReference type="SUPFAM" id="SSF51445">
    <property type="entry name" value="(Trans)glycosidases"/>
    <property type="match status" value="2"/>
</dbReference>
<proteinExistence type="evidence at protein level"/>
<gene>
    <name evidence="2" type="primary">LOC100193781</name>
</gene>
<comment type="similarity">
    <text evidence="1">Belongs to the glycosyl hydrolase 79 family.</text>
</comment>
<organism evidence="2 3">
    <name type="scientific">Zea mays</name>
    <name type="common">Maize</name>
    <dbReference type="NCBI Taxonomy" id="4577"/>
    <lineage>
        <taxon>Eukaryota</taxon>
        <taxon>Viridiplantae</taxon>
        <taxon>Streptophyta</taxon>
        <taxon>Embryophyta</taxon>
        <taxon>Tracheophyta</taxon>
        <taxon>Spermatophyta</taxon>
        <taxon>Magnoliopsida</taxon>
        <taxon>Liliopsida</taxon>
        <taxon>Poales</taxon>
        <taxon>Poaceae</taxon>
        <taxon>PACMAD clade</taxon>
        <taxon>Panicoideae</taxon>
        <taxon>Andropogonodae</taxon>
        <taxon>Andropogoneae</taxon>
        <taxon>Tripsacinae</taxon>
        <taxon>Zea</taxon>
    </lineage>
</organism>
<dbReference type="AlphaFoldDB" id="A0A804Q085"/>
<evidence type="ECO:0007829" key="4">
    <source>
        <dbReference type="PeptideAtlas" id="A0A804Q085"/>
    </source>
</evidence>
<dbReference type="Gene3D" id="3.20.20.80">
    <property type="entry name" value="Glycosidases"/>
    <property type="match status" value="2"/>
</dbReference>
<keyword evidence="3" id="KW-1185">Reference proteome</keyword>
<dbReference type="PANTHER" id="PTHR14363:SF36">
    <property type="entry name" value="OS06G0179000 PROTEIN"/>
    <property type="match status" value="1"/>
</dbReference>
<dbReference type="Gramene" id="Zm00001eb281850_T001">
    <property type="protein sequence ID" value="Zm00001eb281850_P001"/>
    <property type="gene ID" value="Zm00001eb281850"/>
</dbReference>
<reference evidence="2" key="2">
    <citation type="submission" date="2019-07" db="EMBL/GenBank/DDBJ databases">
        <authorList>
            <person name="Seetharam A."/>
            <person name="Woodhouse M."/>
            <person name="Cannon E."/>
        </authorList>
    </citation>
    <scope>NUCLEOTIDE SEQUENCE [LARGE SCALE GENOMIC DNA]</scope>
    <source>
        <strain evidence="2">cv. B73</strain>
    </source>
</reference>
<evidence type="ECO:0008006" key="5">
    <source>
        <dbReference type="Google" id="ProtNLM"/>
    </source>
</evidence>
<dbReference type="InterPro" id="IPR005199">
    <property type="entry name" value="Glyco_hydro_79"/>
</dbReference>
<dbReference type="EnsemblPlants" id="Zm00001eb281850_T001">
    <property type="protein sequence ID" value="Zm00001eb281850_P001"/>
    <property type="gene ID" value="Zm00001eb281850"/>
</dbReference>
<reference evidence="2" key="3">
    <citation type="submission" date="2021-05" db="UniProtKB">
        <authorList>
            <consortium name="EnsemblPlants"/>
        </authorList>
    </citation>
    <scope>IDENTIFICATION</scope>
    <source>
        <strain evidence="2">cv. B73</strain>
    </source>
</reference>
<dbReference type="GO" id="GO:0016020">
    <property type="term" value="C:membrane"/>
    <property type="evidence" value="ECO:0007669"/>
    <property type="project" value="InterPro"/>
</dbReference>
<dbReference type="Pfam" id="PF03662">
    <property type="entry name" value="Glyco_hydro_79n"/>
    <property type="match status" value="1"/>
</dbReference>
<evidence type="ECO:0000256" key="1">
    <source>
        <dbReference type="ARBA" id="ARBA00009800"/>
    </source>
</evidence>